<dbReference type="RefSeq" id="YP_010084761.1">
    <property type="nucleotide sequence ID" value="NC_055165.1"/>
</dbReference>
<keyword evidence="2" id="KW-1185">Reference proteome</keyword>
<sequence>MQPFKIKLIEFIDELFSNFENHKFLLKKIIYYRHLVNNKFEEDELHDLLVNFTTDEKIKLMIKTQNCKFLKNTNLESDADLLWESCAFKNRAVIWKWIEAIVNEL</sequence>
<reference evidence="1" key="2">
    <citation type="journal article" date="2017" name="Sci. Rep.">
        <title>Characterization of a new member of Iridoviridae, Shrimp hemocyte iridescent virus (SHIV), found in white leg shrimp (Litopenaeus vannamei).</title>
        <authorList>
            <person name="Qiu L."/>
            <person name="Chen M.M."/>
            <person name="Wan X.Y."/>
            <person name="Li C."/>
            <person name="Zhang Q.L."/>
            <person name="Wang R.Y."/>
            <person name="Cheng D.Y."/>
            <person name="Dong X."/>
            <person name="Yang B."/>
            <person name="Wang X.H."/>
            <person name="Xiang J.H."/>
            <person name="Huang J."/>
        </authorList>
    </citation>
    <scope>NUCLEOTIDE SEQUENCE [LARGE SCALE GENOMIC DNA]</scope>
    <source>
        <strain evidence="1">20141215</strain>
    </source>
</reference>
<reference evidence="1" key="1">
    <citation type="journal article" date="2017" name="Arch. Virol.">
        <title>Complete genome sequence of shrimp hemocyte iridescent virus (SHIV) isolated from white leg shrimp, Litopenaeus vannamei.</title>
        <authorList>
            <person name="Qiu L."/>
            <person name="Chen M.M."/>
            <person name="Wang R.Y."/>
            <person name="Wan X.Y."/>
            <person name="Li C."/>
            <person name="Zhang Q.L."/>
            <person name="Dong X."/>
            <person name="Yang B."/>
            <person name="Xiang J.H."/>
            <person name="Huang J."/>
        </authorList>
    </citation>
    <scope>NUCLEOTIDE SEQUENCE [LARGE SCALE GENOMIC DNA]</scope>
    <source>
        <strain evidence="1">20141215</strain>
    </source>
</reference>
<dbReference type="KEGG" id="vg:65099781"/>
<protein>
    <submittedName>
        <fullName evidence="1">Uncharacterized protein</fullName>
    </submittedName>
</protein>
<proteinExistence type="predicted"/>
<gene>
    <name evidence="1" type="primary">9L</name>
</gene>
<dbReference type="EMBL" id="MF599468">
    <property type="protein sequence ID" value="ATE87018.1"/>
    <property type="molecule type" value="Genomic_DNA"/>
</dbReference>
<accession>A0A291B0J7</accession>
<dbReference type="Proteomes" id="UP000297192">
    <property type="component" value="Segment"/>
</dbReference>
<name>A0A291B0J7_9VIRU</name>
<evidence type="ECO:0000313" key="1">
    <source>
        <dbReference type="EMBL" id="ATE87018.1"/>
    </source>
</evidence>
<organism evidence="1">
    <name type="scientific">Shrimp hemocyte iridescent virus</name>
    <dbReference type="NCBI Taxonomy" id="2039780"/>
    <lineage>
        <taxon>Viruses</taxon>
        <taxon>Varidnaviria</taxon>
        <taxon>Bamfordvirae</taxon>
        <taxon>Nucleocytoviricota</taxon>
        <taxon>Megaviricetes</taxon>
        <taxon>Pimascovirales</taxon>
        <taxon>Pimascovirales incertae sedis</taxon>
        <taxon>Iridoviridae</taxon>
        <taxon>Betairidovirinae</taxon>
        <taxon>Decapodiridovirus</taxon>
        <taxon>Decapodiridovirus litopenaeus1</taxon>
        <taxon>Decapod iridescent virus 1</taxon>
    </lineage>
</organism>
<dbReference type="GeneID" id="65099781"/>
<evidence type="ECO:0000313" key="2">
    <source>
        <dbReference type="Proteomes" id="UP000297192"/>
    </source>
</evidence>